<reference evidence="3" key="1">
    <citation type="submission" date="2024-07" db="EMBL/GenBank/DDBJ databases">
        <authorList>
            <person name="Li J."/>
            <person name="Wei H."/>
            <person name="Ma J."/>
        </authorList>
    </citation>
    <scope>NUCLEOTIDE SEQUENCE</scope>
    <source>
        <strain evidence="3">AMU7</strain>
    </source>
</reference>
<protein>
    <recommendedName>
        <fullName evidence="4">Lipoprotein</fullName>
    </recommendedName>
</protein>
<dbReference type="RefSeq" id="WP_369745520.1">
    <property type="nucleotide sequence ID" value="NZ_CP165735.1"/>
</dbReference>
<feature type="chain" id="PRO_5044249464" description="Lipoprotein" evidence="2">
    <location>
        <begin position="28"/>
        <end position="320"/>
    </location>
</feature>
<dbReference type="PROSITE" id="PS51257">
    <property type="entry name" value="PROKAR_LIPOPROTEIN"/>
    <property type="match status" value="1"/>
</dbReference>
<dbReference type="EMBL" id="CP165735">
    <property type="protein sequence ID" value="XDV71457.1"/>
    <property type="molecule type" value="Genomic_DNA"/>
</dbReference>
<evidence type="ECO:0000313" key="3">
    <source>
        <dbReference type="EMBL" id="XDV71457.1"/>
    </source>
</evidence>
<feature type="signal peptide" evidence="2">
    <location>
        <begin position="1"/>
        <end position="27"/>
    </location>
</feature>
<proteinExistence type="predicted"/>
<sequence>MKYRRSDYAKYATLTSIALALTLVACAPEAPGASTSFTPAASAEVSMPAQPPAALVEAKLPSSEASAPDQDSEPAEVTVPAPAVTARVLAAPARQAPVSVPAAPTVPAEPTVTARQTTPPSAAVVTPITPAVPSTPHVSPDYGNGKFTFPDGHISFDVPAGWTVQVEQAPYNEEANHPGGKENSLAANIFDNSGDKVAHITSGGTGGLVGGPVNRTILDSQELSTFDSRDGASHFAFVRDDYAGFPEFPVRYYMGVVADYFMTEGPDSSSVNSFMIMPNGAATAVAQVDASMTPETAEAWMKTDQYVKLRALLTSLRYAV</sequence>
<evidence type="ECO:0008006" key="4">
    <source>
        <dbReference type="Google" id="ProtNLM"/>
    </source>
</evidence>
<gene>
    <name evidence="3" type="ORF">ABQM86_21285</name>
</gene>
<feature type="region of interest" description="Disordered" evidence="1">
    <location>
        <begin position="109"/>
        <end position="128"/>
    </location>
</feature>
<evidence type="ECO:0000256" key="2">
    <source>
        <dbReference type="SAM" id="SignalP"/>
    </source>
</evidence>
<evidence type="ECO:0000256" key="1">
    <source>
        <dbReference type="SAM" id="MobiDB-lite"/>
    </source>
</evidence>
<keyword evidence="2" id="KW-0732">Signal</keyword>
<accession>A0AB39YR50</accession>
<organism evidence="3">
    <name type="scientific">Paenarthrobacter sp. AMU7</name>
    <dbReference type="NCBI Taxonomy" id="3162492"/>
    <lineage>
        <taxon>Bacteria</taxon>
        <taxon>Bacillati</taxon>
        <taxon>Actinomycetota</taxon>
        <taxon>Actinomycetes</taxon>
        <taxon>Micrococcales</taxon>
        <taxon>Micrococcaceae</taxon>
        <taxon>Paenarthrobacter</taxon>
    </lineage>
</organism>
<feature type="region of interest" description="Disordered" evidence="1">
    <location>
        <begin position="48"/>
        <end position="78"/>
    </location>
</feature>
<dbReference type="AlphaFoldDB" id="A0AB39YR50"/>
<name>A0AB39YR50_9MICC</name>